<dbReference type="FunFam" id="3.40.50.300:FF:000379">
    <property type="entry name" value="RNA helicase"/>
    <property type="match status" value="1"/>
</dbReference>
<dbReference type="EMBL" id="HG675762">
    <property type="protein sequence ID" value="CDJ43349.1"/>
    <property type="molecule type" value="Genomic_DNA"/>
</dbReference>
<evidence type="ECO:0000256" key="2">
    <source>
        <dbReference type="ARBA" id="ARBA00022801"/>
    </source>
</evidence>
<feature type="short sequence motif" description="Q motif" evidence="8">
    <location>
        <begin position="105"/>
        <end position="133"/>
    </location>
</feature>
<dbReference type="InterPro" id="IPR027417">
    <property type="entry name" value="P-loop_NTPase"/>
</dbReference>
<dbReference type="GO" id="GO:0003723">
    <property type="term" value="F:RNA binding"/>
    <property type="evidence" value="ECO:0007669"/>
    <property type="project" value="UniProtKB-UniRule"/>
</dbReference>
<dbReference type="SMART" id="SM00490">
    <property type="entry name" value="HELICc"/>
    <property type="match status" value="1"/>
</dbReference>
<evidence type="ECO:0000256" key="10">
    <source>
        <dbReference type="RuleBase" id="RU365068"/>
    </source>
</evidence>
<dbReference type="AlphaFoldDB" id="U6L3Z7"/>
<evidence type="ECO:0000256" key="5">
    <source>
        <dbReference type="ARBA" id="ARBA00022884"/>
    </source>
</evidence>
<evidence type="ECO:0000313" key="16">
    <source>
        <dbReference type="Proteomes" id="UP000030747"/>
    </source>
</evidence>
<feature type="domain" description="Helicase C-terminal" evidence="13">
    <location>
        <begin position="322"/>
        <end position="492"/>
    </location>
</feature>
<dbReference type="Gene3D" id="3.40.50.300">
    <property type="entry name" value="P-loop containing nucleotide triphosphate hydrolases"/>
    <property type="match status" value="2"/>
</dbReference>
<evidence type="ECO:0000256" key="3">
    <source>
        <dbReference type="ARBA" id="ARBA00022806"/>
    </source>
</evidence>
<dbReference type="OMA" id="LMEFHSQ"/>
<keyword evidence="2 9" id="KW-0378">Hydrolase</keyword>
<comment type="catalytic activity">
    <reaction evidence="7 10">
        <text>ATP + H2O = ADP + phosphate + H(+)</text>
        <dbReference type="Rhea" id="RHEA:13065"/>
        <dbReference type="ChEBI" id="CHEBI:15377"/>
        <dbReference type="ChEBI" id="CHEBI:15378"/>
        <dbReference type="ChEBI" id="CHEBI:30616"/>
        <dbReference type="ChEBI" id="CHEBI:43474"/>
        <dbReference type="ChEBI" id="CHEBI:456216"/>
        <dbReference type="EC" id="3.6.4.13"/>
    </reaction>
</comment>
<reference evidence="15" key="1">
    <citation type="submission" date="2013-10" db="EMBL/GenBank/DDBJ databases">
        <title>Genomic analysis of the causative agents of coccidiosis in chickens.</title>
        <authorList>
            <person name="Reid A.J."/>
            <person name="Blake D."/>
            <person name="Billington K."/>
            <person name="Browne H."/>
            <person name="Dunn M."/>
            <person name="Hung S."/>
            <person name="Kawahara F."/>
            <person name="Miranda-Saavedra D."/>
            <person name="Mourier T."/>
            <person name="Nagra H."/>
            <person name="Otto T.D."/>
            <person name="Rawlings N."/>
            <person name="Sanchez A."/>
            <person name="Sanders M."/>
            <person name="Subramaniam C."/>
            <person name="Tay Y."/>
            <person name="Dear P."/>
            <person name="Doerig C."/>
            <person name="Gruber A."/>
            <person name="Parkinson J."/>
            <person name="Shirley M."/>
            <person name="Wan K.L."/>
            <person name="Berriman M."/>
            <person name="Tomley F."/>
            <person name="Pain A."/>
        </authorList>
    </citation>
    <scope>NUCLEOTIDE SEQUENCE [LARGE SCALE GENOMIC DNA]</scope>
    <source>
        <strain evidence="15">Houghton</strain>
    </source>
</reference>
<keyword evidence="5 10" id="KW-0694">RNA-binding</keyword>
<feature type="region of interest" description="Disordered" evidence="11">
    <location>
        <begin position="1"/>
        <end position="96"/>
    </location>
</feature>
<dbReference type="InterPro" id="IPR001650">
    <property type="entry name" value="Helicase_C-like"/>
</dbReference>
<dbReference type="InterPro" id="IPR011545">
    <property type="entry name" value="DEAD/DEAH_box_helicase_dom"/>
</dbReference>
<evidence type="ECO:0000256" key="8">
    <source>
        <dbReference type="PROSITE-ProRule" id="PRU00552"/>
    </source>
</evidence>
<feature type="domain" description="Helicase ATP-binding" evidence="12">
    <location>
        <begin position="136"/>
        <end position="311"/>
    </location>
</feature>
<name>U6L3Z7_EIMTE</name>
<evidence type="ECO:0000256" key="11">
    <source>
        <dbReference type="SAM" id="MobiDB-lite"/>
    </source>
</evidence>
<accession>U6L3Z7</accession>
<dbReference type="InterPro" id="IPR025313">
    <property type="entry name" value="SPB4-like_CTE"/>
</dbReference>
<dbReference type="InterPro" id="IPR000629">
    <property type="entry name" value="RNA-helicase_DEAD-box_CS"/>
</dbReference>
<evidence type="ECO:0000313" key="15">
    <source>
        <dbReference type="EMBL" id="CDJ43349.1"/>
    </source>
</evidence>
<dbReference type="PANTHER" id="PTHR24031">
    <property type="entry name" value="RNA HELICASE"/>
    <property type="match status" value="1"/>
</dbReference>
<dbReference type="GO" id="GO:0016887">
    <property type="term" value="F:ATP hydrolysis activity"/>
    <property type="evidence" value="ECO:0007669"/>
    <property type="project" value="RHEA"/>
</dbReference>
<evidence type="ECO:0000256" key="1">
    <source>
        <dbReference type="ARBA" id="ARBA00022741"/>
    </source>
</evidence>
<dbReference type="GeneID" id="25250854"/>
<dbReference type="Pfam" id="PF00270">
    <property type="entry name" value="DEAD"/>
    <property type="match status" value="1"/>
</dbReference>
<evidence type="ECO:0000259" key="14">
    <source>
        <dbReference type="PROSITE" id="PS51195"/>
    </source>
</evidence>
<feature type="domain" description="DEAD-box RNA helicase Q" evidence="14">
    <location>
        <begin position="105"/>
        <end position="133"/>
    </location>
</feature>
<dbReference type="VEuPathDB" id="ToxoDB:ETH2_1031000"/>
<organism evidence="15 16">
    <name type="scientific">Eimeria tenella</name>
    <name type="common">Coccidian parasite</name>
    <dbReference type="NCBI Taxonomy" id="5802"/>
    <lineage>
        <taxon>Eukaryota</taxon>
        <taxon>Sar</taxon>
        <taxon>Alveolata</taxon>
        <taxon>Apicomplexa</taxon>
        <taxon>Conoidasida</taxon>
        <taxon>Coccidia</taxon>
        <taxon>Eucoccidiorida</taxon>
        <taxon>Eimeriorina</taxon>
        <taxon>Eimeriidae</taxon>
        <taxon>Eimeria</taxon>
    </lineage>
</organism>
<dbReference type="CDD" id="cd18787">
    <property type="entry name" value="SF2_C_DEAD"/>
    <property type="match status" value="1"/>
</dbReference>
<dbReference type="PROSITE" id="PS51192">
    <property type="entry name" value="HELICASE_ATP_BIND_1"/>
    <property type="match status" value="1"/>
</dbReference>
<dbReference type="EC" id="3.6.4.13" evidence="10"/>
<dbReference type="GO" id="GO:0005524">
    <property type="term" value="F:ATP binding"/>
    <property type="evidence" value="ECO:0007669"/>
    <property type="project" value="UniProtKB-UniRule"/>
</dbReference>
<comment type="similarity">
    <text evidence="6">Belongs to the DEAD box helicase family. DDX18/HAS1 subfamily.</text>
</comment>
<dbReference type="InterPro" id="IPR044773">
    <property type="entry name" value="DDX18/Has1_DEADc"/>
</dbReference>
<sequence length="589" mass="64729">MKGSKDKARKRLRSEPENAEIAAKKKRKEPAPSPQAEDDSAASNSADEKPQQQQQQQQEAEAAPAAAAADGSSAAAAAAPAAAAEPSSSDSNAPAGPSGGFFSEVLFESLDICEPVKKALKEMKMERLTEIQAKSIPRLLEGKDVLGAAKTGSGKTLAFLVPALELLYQVKFLPRNGTGVLVISPTRELSLQIFEVAAEVAKFLPQTLGLVIGGANRRSEVEKLNRGINVLVATPGRLLDHLQNTRGFVYKNLLSLVIDEADRILEIGFEEEMNAILNLLPKTRQTCLFSATQTAKVADLARLSLKKPVLVQVQNSVATVSGLQQGFIVCPAEQRFLLLFTFLKKNRDKKVMVFFSSCMSVRFHDELFNYIDLPTTCIHGKKKQAARMSTYYEFCEAEKGILLCTDVAARGLDIPKVDWIVQVDPPDDPREYIHRVGRTARGAGGRGKALMFLMPEELGFLRYLKKAGVPLNEYSFPASKLANVQTQLERLIEKNYYLHKSSRDAYRSYLHAYASHGLKDIFNVYNLDLQRVARAFGFSVPPKVDLNLKAKGRTAADKKKSKCNASGHKFSAANPYGVRAPGDKRQFCH</sequence>
<proteinExistence type="inferred from homology"/>
<evidence type="ECO:0000259" key="12">
    <source>
        <dbReference type="PROSITE" id="PS51192"/>
    </source>
</evidence>
<keyword evidence="1 9" id="KW-0547">Nucleotide-binding</keyword>
<dbReference type="Pfam" id="PF00271">
    <property type="entry name" value="Helicase_C"/>
    <property type="match status" value="1"/>
</dbReference>
<dbReference type="SUPFAM" id="SSF52540">
    <property type="entry name" value="P-loop containing nucleoside triphosphate hydrolases"/>
    <property type="match status" value="2"/>
</dbReference>
<dbReference type="SMART" id="SM01178">
    <property type="entry name" value="DUF4217"/>
    <property type="match status" value="1"/>
</dbReference>
<dbReference type="InterPro" id="IPR014001">
    <property type="entry name" value="Helicase_ATP-bd"/>
</dbReference>
<evidence type="ECO:0000256" key="9">
    <source>
        <dbReference type="RuleBase" id="RU000492"/>
    </source>
</evidence>
<dbReference type="GO" id="GO:0003724">
    <property type="term" value="F:RNA helicase activity"/>
    <property type="evidence" value="ECO:0007669"/>
    <property type="project" value="UniProtKB-EC"/>
</dbReference>
<dbReference type="SMART" id="SM00487">
    <property type="entry name" value="DEXDc"/>
    <property type="match status" value="1"/>
</dbReference>
<dbReference type="PROSITE" id="PS00039">
    <property type="entry name" value="DEAD_ATP_HELICASE"/>
    <property type="match status" value="1"/>
</dbReference>
<keyword evidence="3 9" id="KW-0347">Helicase</keyword>
<dbReference type="PROSITE" id="PS51194">
    <property type="entry name" value="HELICASE_CTER"/>
    <property type="match status" value="1"/>
</dbReference>
<keyword evidence="16" id="KW-1185">Reference proteome</keyword>
<dbReference type="RefSeq" id="XP_013234099.1">
    <property type="nucleotide sequence ID" value="XM_013378645.1"/>
</dbReference>
<dbReference type="CDD" id="cd17942">
    <property type="entry name" value="DEADc_DDX18"/>
    <property type="match status" value="1"/>
</dbReference>
<evidence type="ECO:0000256" key="6">
    <source>
        <dbReference type="ARBA" id="ARBA00024357"/>
    </source>
</evidence>
<evidence type="ECO:0000259" key="13">
    <source>
        <dbReference type="PROSITE" id="PS51194"/>
    </source>
</evidence>
<gene>
    <name evidence="15" type="ORF">ETH_00008260</name>
</gene>
<dbReference type="Pfam" id="PF13959">
    <property type="entry name" value="CTE_SPB4"/>
    <property type="match status" value="1"/>
</dbReference>
<keyword evidence="4 9" id="KW-0067">ATP-binding</keyword>
<dbReference type="VEuPathDB" id="ToxoDB:ETH_00008260"/>
<reference evidence="15" key="2">
    <citation type="submission" date="2013-10" db="EMBL/GenBank/DDBJ databases">
        <authorList>
            <person name="Aslett M."/>
        </authorList>
    </citation>
    <scope>NUCLEOTIDE SEQUENCE [LARGE SCALE GENOMIC DNA]</scope>
    <source>
        <strain evidence="15">Houghton</strain>
    </source>
</reference>
<dbReference type="Proteomes" id="UP000030747">
    <property type="component" value="Unassembled WGS sequence"/>
</dbReference>
<comment type="function">
    <text evidence="10">RNA helicase.</text>
</comment>
<dbReference type="InterPro" id="IPR014014">
    <property type="entry name" value="RNA_helicase_DEAD_Q_motif"/>
</dbReference>
<dbReference type="PROSITE" id="PS51195">
    <property type="entry name" value="Q_MOTIF"/>
    <property type="match status" value="1"/>
</dbReference>
<comment type="domain">
    <text evidence="10">The Q motif is unique to and characteristic of the DEAD box family of RNA helicases and controls ATP binding and hydrolysis.</text>
</comment>
<dbReference type="OrthoDB" id="354301at2759"/>
<evidence type="ECO:0000256" key="4">
    <source>
        <dbReference type="ARBA" id="ARBA00022840"/>
    </source>
</evidence>
<evidence type="ECO:0000256" key="7">
    <source>
        <dbReference type="ARBA" id="ARBA00047984"/>
    </source>
</evidence>
<feature type="compositionally biased region" description="Low complexity" evidence="11">
    <location>
        <begin position="41"/>
        <end position="95"/>
    </location>
</feature>
<protein>
    <recommendedName>
        <fullName evidence="10">ATP-dependent RNA helicase</fullName>
        <ecNumber evidence="10">3.6.4.13</ecNumber>
    </recommendedName>
</protein>